<keyword evidence="7" id="KW-1185">Reference proteome</keyword>
<keyword evidence="1" id="KW-0436">Ligase</keyword>
<dbReference type="AlphaFoldDB" id="A0A967KDV5"/>
<dbReference type="Gene3D" id="3.30.470.20">
    <property type="entry name" value="ATP-grasp fold, B domain"/>
    <property type="match status" value="1"/>
</dbReference>
<evidence type="ECO:0000313" key="6">
    <source>
        <dbReference type="EMBL" id="NIA70425.1"/>
    </source>
</evidence>
<dbReference type="InterPro" id="IPR040570">
    <property type="entry name" value="LAL_C2"/>
</dbReference>
<dbReference type="Pfam" id="PF18603">
    <property type="entry name" value="LAL_C2"/>
    <property type="match status" value="1"/>
</dbReference>
<name>A0A967KDV5_9PROT</name>
<dbReference type="SMART" id="SM01209">
    <property type="entry name" value="GARS_A"/>
    <property type="match status" value="1"/>
</dbReference>
<dbReference type="InterPro" id="IPR052032">
    <property type="entry name" value="ATP-dep_AA_Ligase"/>
</dbReference>
<dbReference type="PANTHER" id="PTHR43585:SF2">
    <property type="entry name" value="ATP-GRASP ENZYME FSQD"/>
    <property type="match status" value="1"/>
</dbReference>
<keyword evidence="3 4" id="KW-0067">ATP-binding</keyword>
<sequence>MTERVLILIEDSPTGACRKFAQAARRFDLRPVMLSNNPTRMSYIAADEVDAIQVDTGDIGAIIDACEQLTLTYDIVGSTTVSEVFCPMAAMVCRHFGLPGPDPEAIKRCQDKFVQRQLLTKSGIPTPAYRLARDAVAAIKAAAEVGLPVIVKPVTGRGSSGVKLCRDLNEVAEHTDFLLAGKHGLPPLPNVLVEEFARGSFYTVSTIGSEVAAISAADFSELPYFTMRQFTFPAHLTSDENDRVVAVALQSLQALGLGWGPVNTEIRITSRGPVVIEVNPRIVGAPEPELIRLAHGIDLYAEALKPFLDLQPDLRKTRSHAAAARWLMVEQNGLLQEISGEREARAIPGITDVELKVEAGTPLVWHGSFQDVIGHVFAASPSPGRTDAALRQALDLIKLSVVPFPKRKDKEQLANVE</sequence>
<dbReference type="Proteomes" id="UP000761264">
    <property type="component" value="Unassembled WGS sequence"/>
</dbReference>
<evidence type="ECO:0000256" key="1">
    <source>
        <dbReference type="ARBA" id="ARBA00022598"/>
    </source>
</evidence>
<evidence type="ECO:0000256" key="2">
    <source>
        <dbReference type="ARBA" id="ARBA00022741"/>
    </source>
</evidence>
<proteinExistence type="predicted"/>
<dbReference type="EMBL" id="JAAQPH010000014">
    <property type="protein sequence ID" value="NIA70425.1"/>
    <property type="molecule type" value="Genomic_DNA"/>
</dbReference>
<comment type="caution">
    <text evidence="6">The sequence shown here is derived from an EMBL/GenBank/DDBJ whole genome shotgun (WGS) entry which is preliminary data.</text>
</comment>
<protein>
    <submittedName>
        <fullName evidence="6">ATP-grasp domain-containing protein</fullName>
    </submittedName>
</protein>
<evidence type="ECO:0000256" key="4">
    <source>
        <dbReference type="PROSITE-ProRule" id="PRU00409"/>
    </source>
</evidence>
<evidence type="ECO:0000313" key="7">
    <source>
        <dbReference type="Proteomes" id="UP000761264"/>
    </source>
</evidence>
<dbReference type="GO" id="GO:0005524">
    <property type="term" value="F:ATP binding"/>
    <property type="evidence" value="ECO:0007669"/>
    <property type="project" value="UniProtKB-UniRule"/>
</dbReference>
<organism evidence="6 7">
    <name type="scientific">Pelagibius litoralis</name>
    <dbReference type="NCBI Taxonomy" id="374515"/>
    <lineage>
        <taxon>Bacteria</taxon>
        <taxon>Pseudomonadati</taxon>
        <taxon>Pseudomonadota</taxon>
        <taxon>Alphaproteobacteria</taxon>
        <taxon>Rhodospirillales</taxon>
        <taxon>Rhodovibrionaceae</taxon>
        <taxon>Pelagibius</taxon>
    </lineage>
</organism>
<dbReference type="Pfam" id="PF13535">
    <property type="entry name" value="ATP-grasp_4"/>
    <property type="match status" value="1"/>
</dbReference>
<evidence type="ECO:0000259" key="5">
    <source>
        <dbReference type="PROSITE" id="PS50975"/>
    </source>
</evidence>
<dbReference type="GO" id="GO:0046872">
    <property type="term" value="F:metal ion binding"/>
    <property type="evidence" value="ECO:0007669"/>
    <property type="project" value="InterPro"/>
</dbReference>
<keyword evidence="2 4" id="KW-0547">Nucleotide-binding</keyword>
<gene>
    <name evidence="6" type="ORF">HBA54_17640</name>
</gene>
<dbReference type="PROSITE" id="PS50975">
    <property type="entry name" value="ATP_GRASP"/>
    <property type="match status" value="1"/>
</dbReference>
<dbReference type="InterPro" id="IPR011761">
    <property type="entry name" value="ATP-grasp"/>
</dbReference>
<accession>A0A967KDV5</accession>
<feature type="domain" description="ATP-grasp" evidence="5">
    <location>
        <begin position="116"/>
        <end position="308"/>
    </location>
</feature>
<dbReference type="SUPFAM" id="SSF56059">
    <property type="entry name" value="Glutathione synthetase ATP-binding domain-like"/>
    <property type="match status" value="1"/>
</dbReference>
<reference evidence="6" key="1">
    <citation type="submission" date="2020-03" db="EMBL/GenBank/DDBJ databases">
        <title>Genome of Pelagibius litoralis DSM 21314T.</title>
        <authorList>
            <person name="Wang G."/>
        </authorList>
    </citation>
    <scope>NUCLEOTIDE SEQUENCE</scope>
    <source>
        <strain evidence="6">DSM 21314</strain>
    </source>
</reference>
<evidence type="ECO:0000256" key="3">
    <source>
        <dbReference type="ARBA" id="ARBA00022840"/>
    </source>
</evidence>
<dbReference type="PANTHER" id="PTHR43585">
    <property type="entry name" value="FUMIPYRROLE BIOSYNTHESIS PROTEIN C"/>
    <property type="match status" value="1"/>
</dbReference>
<dbReference type="GO" id="GO:0016874">
    <property type="term" value="F:ligase activity"/>
    <property type="evidence" value="ECO:0007669"/>
    <property type="project" value="UniProtKB-KW"/>
</dbReference>